<gene>
    <name evidence="1" type="ORF">N0B51_02010</name>
</gene>
<proteinExistence type="predicted"/>
<dbReference type="GO" id="GO:0008168">
    <property type="term" value="F:methyltransferase activity"/>
    <property type="evidence" value="ECO:0007669"/>
    <property type="project" value="UniProtKB-KW"/>
</dbReference>
<keyword evidence="2" id="KW-1185">Reference proteome</keyword>
<accession>A0A9X3AK11</accession>
<dbReference type="InterPro" id="IPR029063">
    <property type="entry name" value="SAM-dependent_MTases_sf"/>
</dbReference>
<comment type="caution">
    <text evidence="1">The sequence shown here is derived from an EMBL/GenBank/DDBJ whole genome shotgun (WGS) entry which is preliminary data.</text>
</comment>
<evidence type="ECO:0000313" key="2">
    <source>
        <dbReference type="Proteomes" id="UP001142648"/>
    </source>
</evidence>
<dbReference type="RefSeq" id="WP_259960510.1">
    <property type="nucleotide sequence ID" value="NZ_JAOAMV010000001.1"/>
</dbReference>
<evidence type="ECO:0000313" key="1">
    <source>
        <dbReference type="EMBL" id="MCT2557749.1"/>
    </source>
</evidence>
<dbReference type="SUPFAM" id="SSF53335">
    <property type="entry name" value="S-adenosyl-L-methionine-dependent methyltransferases"/>
    <property type="match status" value="1"/>
</dbReference>
<sequence length="265" mass="29678">MPVTVHPTTRFDPAIDRLERLSGGSNAWYLANHRDRCCDDVERLARLRPGGRILNVGGRPYLFEFAAREAGLAVDTIDLDPGRNPREVADLGVKVLQVDIEDPQSRAALDLARYDVICMAEIFEHLPIDLPSTLGFVRDRMRKDALLYLTTPNFYYAPSFLKALVQGRSGPSLVAEWSKLENTGHMGHVREYAAGELFEFFGHLGFAVDSFLVRNSRPVDLRGGGVAQWPVRLLARFLAARFDRFGQELVFVLRASPEAEPDPTP</sequence>
<keyword evidence="1" id="KW-0808">Transferase</keyword>
<dbReference type="AlphaFoldDB" id="A0A9X3AK11"/>
<dbReference type="GO" id="GO:0032259">
    <property type="term" value="P:methylation"/>
    <property type="evidence" value="ECO:0007669"/>
    <property type="project" value="UniProtKB-KW"/>
</dbReference>
<dbReference type="Proteomes" id="UP001142648">
    <property type="component" value="Unassembled WGS sequence"/>
</dbReference>
<reference evidence="1" key="1">
    <citation type="submission" date="2022-09" db="EMBL/GenBank/DDBJ databases">
        <title>The genome sequence of Tsuneonella sp. YG55.</title>
        <authorList>
            <person name="Liu Y."/>
        </authorList>
    </citation>
    <scope>NUCLEOTIDE SEQUENCE</scope>
    <source>
        <strain evidence="1">YG55</strain>
    </source>
</reference>
<name>A0A9X3AK11_9SPHN</name>
<dbReference type="Gene3D" id="3.40.50.150">
    <property type="entry name" value="Vaccinia Virus protein VP39"/>
    <property type="match status" value="1"/>
</dbReference>
<keyword evidence="1" id="KW-0489">Methyltransferase</keyword>
<dbReference type="EMBL" id="JAOAMV010000001">
    <property type="protein sequence ID" value="MCT2557749.1"/>
    <property type="molecule type" value="Genomic_DNA"/>
</dbReference>
<dbReference type="Pfam" id="PF13489">
    <property type="entry name" value="Methyltransf_23"/>
    <property type="match status" value="1"/>
</dbReference>
<organism evidence="1 2">
    <name type="scientific">Tsuneonella litorea</name>
    <dbReference type="NCBI Taxonomy" id="2976475"/>
    <lineage>
        <taxon>Bacteria</taxon>
        <taxon>Pseudomonadati</taxon>
        <taxon>Pseudomonadota</taxon>
        <taxon>Alphaproteobacteria</taxon>
        <taxon>Sphingomonadales</taxon>
        <taxon>Erythrobacteraceae</taxon>
        <taxon>Tsuneonella</taxon>
    </lineage>
</organism>
<protein>
    <submittedName>
        <fullName evidence="1">Class I SAM-dependent methyltransferase</fullName>
    </submittedName>
</protein>